<dbReference type="Proteomes" id="UP001159427">
    <property type="component" value="Unassembled WGS sequence"/>
</dbReference>
<comment type="caution">
    <text evidence="1">The sequence shown here is derived from an EMBL/GenBank/DDBJ whole genome shotgun (WGS) entry which is preliminary data.</text>
</comment>
<name>A0ABN8LBH4_9CNID</name>
<dbReference type="SUPFAM" id="SSF49899">
    <property type="entry name" value="Concanavalin A-like lectins/glucanases"/>
    <property type="match status" value="1"/>
</dbReference>
<proteinExistence type="predicted"/>
<gene>
    <name evidence="1" type="ORF">PEVE_00041706</name>
</gene>
<keyword evidence="2" id="KW-1185">Reference proteome</keyword>
<organism evidence="1 2">
    <name type="scientific">Porites evermanni</name>
    <dbReference type="NCBI Taxonomy" id="104178"/>
    <lineage>
        <taxon>Eukaryota</taxon>
        <taxon>Metazoa</taxon>
        <taxon>Cnidaria</taxon>
        <taxon>Anthozoa</taxon>
        <taxon>Hexacorallia</taxon>
        <taxon>Scleractinia</taxon>
        <taxon>Fungiina</taxon>
        <taxon>Poritidae</taxon>
        <taxon>Porites</taxon>
    </lineage>
</organism>
<evidence type="ECO:0000313" key="1">
    <source>
        <dbReference type="EMBL" id="CAH3014307.1"/>
    </source>
</evidence>
<dbReference type="InterPro" id="IPR013320">
    <property type="entry name" value="ConA-like_dom_sf"/>
</dbReference>
<dbReference type="EMBL" id="CALNXI010000008">
    <property type="protein sequence ID" value="CAH3014307.1"/>
    <property type="molecule type" value="Genomic_DNA"/>
</dbReference>
<reference evidence="1 2" key="1">
    <citation type="submission" date="2022-05" db="EMBL/GenBank/DDBJ databases">
        <authorList>
            <consortium name="Genoscope - CEA"/>
            <person name="William W."/>
        </authorList>
    </citation>
    <scope>NUCLEOTIDE SEQUENCE [LARGE SCALE GENOMIC DNA]</scope>
</reference>
<evidence type="ECO:0000313" key="2">
    <source>
        <dbReference type="Proteomes" id="UP001159427"/>
    </source>
</evidence>
<accession>A0ABN8LBH4</accession>
<dbReference type="Gene3D" id="2.60.120.200">
    <property type="match status" value="1"/>
</dbReference>
<protein>
    <submittedName>
        <fullName evidence="1">Uncharacterized protein</fullName>
    </submittedName>
</protein>
<feature type="non-terminal residue" evidence="1">
    <location>
        <position position="242"/>
    </location>
</feature>
<sequence length="242" mass="26277">MDRWLCQQACGLLGRCRLPGSSVVPSNCSTGGGILDTYDISTVTQDILVSYVNKWAVPANESSFGPILEIAGESPSVGGGGSCLFFNGTSIVSPPLVNVFVGNYITVQLFVKAKDPRFYTGTIISYAQSETFAVTVNGSIRIHFGAIVIDTQLILENELWNHISLVYRRSSGLVQFYLIDSLGVIQSRVFFIGVGVFPEGGTLSIALWQITSAVSLSIPGFVGWVDELSFWNKRFDAVMIQE</sequence>